<dbReference type="InterPro" id="IPR003593">
    <property type="entry name" value="AAA+_ATPase"/>
</dbReference>
<dbReference type="SMART" id="SM00382">
    <property type="entry name" value="AAA"/>
    <property type="match status" value="1"/>
</dbReference>
<gene>
    <name evidence="4" type="ORF">GCM10010919_00750</name>
</gene>
<feature type="domain" description="ABC transporter" evidence="3">
    <location>
        <begin position="9"/>
        <end position="235"/>
    </location>
</feature>
<dbReference type="Gene3D" id="3.40.50.300">
    <property type="entry name" value="P-loop containing nucleotide triphosphate hydrolases"/>
    <property type="match status" value="1"/>
</dbReference>
<dbReference type="SUPFAM" id="SSF52540">
    <property type="entry name" value="P-loop containing nucleoside triphosphate hydrolases"/>
    <property type="match status" value="1"/>
</dbReference>
<evidence type="ECO:0000259" key="3">
    <source>
        <dbReference type="PROSITE" id="PS50893"/>
    </source>
</evidence>
<accession>A0ABQ3KTF9</accession>
<sequence length="295" mass="33319">MPNNLPSIVQISQLTRCYGQHTILDNITASVQQGDVIALLGKNGAGKTTLLETILGFALPDEGEVRLFGTLHHDIDAKEKQRIGFVPQQDELLEQINPHEHLAMFARFQPNWDQALCDRLCHSWEIPLITRISKLSLGQRQKLSIILALCHKPQLLVLDEPVASLDPIARRQFLAELINIAVDQQTAIIFSSHIVTDMERVANKVWVLKDHRLCWQGELDTLKESVVRLHITATGALPEQLQIANTVREVRHGKTAMVTVSHWQTALLPTLEEQLQAQIRVEQLNLEDIFLELHA</sequence>
<dbReference type="Proteomes" id="UP000659697">
    <property type="component" value="Unassembled WGS sequence"/>
</dbReference>
<dbReference type="InterPro" id="IPR003439">
    <property type="entry name" value="ABC_transporter-like_ATP-bd"/>
</dbReference>
<dbReference type="RefSeq" id="WP_229833376.1">
    <property type="nucleotide sequence ID" value="NZ_BNAO01000001.1"/>
</dbReference>
<name>A0ABQ3KTF9_9ALTE</name>
<comment type="caution">
    <text evidence="4">The sequence shown here is derived from an EMBL/GenBank/DDBJ whole genome shotgun (WGS) entry which is preliminary data.</text>
</comment>
<evidence type="ECO:0000313" key="4">
    <source>
        <dbReference type="EMBL" id="GHG58781.1"/>
    </source>
</evidence>
<dbReference type="EMBL" id="BNAO01000001">
    <property type="protein sequence ID" value="GHG58781.1"/>
    <property type="molecule type" value="Genomic_DNA"/>
</dbReference>
<evidence type="ECO:0000256" key="1">
    <source>
        <dbReference type="ARBA" id="ARBA00022741"/>
    </source>
</evidence>
<dbReference type="Pfam" id="PF00005">
    <property type="entry name" value="ABC_tran"/>
    <property type="match status" value="1"/>
</dbReference>
<dbReference type="PANTHER" id="PTHR43158:SF2">
    <property type="entry name" value="SKFA PEPTIDE EXPORT ATP-BINDING PROTEIN SKFE"/>
    <property type="match status" value="1"/>
</dbReference>
<dbReference type="InterPro" id="IPR017871">
    <property type="entry name" value="ABC_transporter-like_CS"/>
</dbReference>
<dbReference type="PANTHER" id="PTHR43158">
    <property type="entry name" value="SKFA PEPTIDE EXPORT ATP-BINDING PROTEIN SKFE"/>
    <property type="match status" value="1"/>
</dbReference>
<dbReference type="CDD" id="cd03230">
    <property type="entry name" value="ABC_DR_subfamily_A"/>
    <property type="match status" value="1"/>
</dbReference>
<proteinExistence type="predicted"/>
<keyword evidence="5" id="KW-1185">Reference proteome</keyword>
<dbReference type="PROSITE" id="PS50893">
    <property type="entry name" value="ABC_TRANSPORTER_2"/>
    <property type="match status" value="1"/>
</dbReference>
<dbReference type="InterPro" id="IPR027417">
    <property type="entry name" value="P-loop_NTPase"/>
</dbReference>
<dbReference type="PROSITE" id="PS00211">
    <property type="entry name" value="ABC_TRANSPORTER_1"/>
    <property type="match status" value="1"/>
</dbReference>
<evidence type="ECO:0000256" key="2">
    <source>
        <dbReference type="ARBA" id="ARBA00022840"/>
    </source>
</evidence>
<reference evidence="5" key="1">
    <citation type="journal article" date="2019" name="Int. J. Syst. Evol. Microbiol.">
        <title>The Global Catalogue of Microorganisms (GCM) 10K type strain sequencing project: providing services to taxonomists for standard genome sequencing and annotation.</title>
        <authorList>
            <consortium name="The Broad Institute Genomics Platform"/>
            <consortium name="The Broad Institute Genome Sequencing Center for Infectious Disease"/>
            <person name="Wu L."/>
            <person name="Ma J."/>
        </authorList>
    </citation>
    <scope>NUCLEOTIDE SEQUENCE [LARGE SCALE GENOMIC DNA]</scope>
    <source>
        <strain evidence="5">CGMCC 1.7003</strain>
    </source>
</reference>
<keyword evidence="1" id="KW-0547">Nucleotide-binding</keyword>
<keyword evidence="2" id="KW-0067">ATP-binding</keyword>
<organism evidence="4 5">
    <name type="scientific">Alishewanella longhuensis</name>
    <dbReference type="NCBI Taxonomy" id="1091037"/>
    <lineage>
        <taxon>Bacteria</taxon>
        <taxon>Pseudomonadati</taxon>
        <taxon>Pseudomonadota</taxon>
        <taxon>Gammaproteobacteria</taxon>
        <taxon>Alteromonadales</taxon>
        <taxon>Alteromonadaceae</taxon>
        <taxon>Alishewanella</taxon>
    </lineage>
</organism>
<protein>
    <submittedName>
        <fullName evidence="4">ABC transporter</fullName>
    </submittedName>
</protein>
<evidence type="ECO:0000313" key="5">
    <source>
        <dbReference type="Proteomes" id="UP000659697"/>
    </source>
</evidence>